<dbReference type="OrthoDB" id="10275at10239"/>
<dbReference type="EMBL" id="KU686206">
    <property type="protein sequence ID" value="AOV60709.1"/>
    <property type="molecule type" value="Genomic_DNA"/>
</dbReference>
<dbReference type="EMBL" id="KU686205">
    <property type="protein sequence ID" value="AOV60479.1"/>
    <property type="molecule type" value="Genomic_DNA"/>
</dbReference>
<name>A0A1D8KPY3_9CAUD</name>
<evidence type="ECO:0000313" key="1">
    <source>
        <dbReference type="EMBL" id="AOV60253.1"/>
    </source>
</evidence>
<dbReference type="GeneID" id="30307690"/>
<reference evidence="4 5" key="1">
    <citation type="journal article" date="2016" name="Virology">
        <title>The genomic content and context of auxiliary metabolic genes in marine cyanomyoviruses.</title>
        <authorList>
            <person name="Crummett L.T."/>
            <person name="Puxty R.J."/>
            <person name="Weihe C."/>
            <person name="Marston M.F."/>
            <person name="Martiny J.B."/>
        </authorList>
    </citation>
    <scope>NUCLEOTIDE SEQUENCE [LARGE SCALE GENOMIC DNA]</scope>
    <source>
        <strain evidence="1">0808SB05</strain>
        <strain evidence="2">0908SB82</strain>
        <strain evidence="3">1109NB16</strain>
    </source>
</reference>
<dbReference type="KEGG" id="vg:30307690"/>
<evidence type="ECO:0000313" key="3">
    <source>
        <dbReference type="EMBL" id="AOV60709.1"/>
    </source>
</evidence>
<dbReference type="Proteomes" id="UP000202784">
    <property type="component" value="Segment"/>
</dbReference>
<sequence>MPQQIPNTGANARTLDTFKSKMLGGGVRPNFFECELKFPNIGIDDNDVSDKTRFLVKGANLPASNIAPISVPFRGRELKIAGERTFDTWTVTVINDSNFTLRDAFEKWMNMINKVSDNGGEVDPSVYQQEAYVHQLGRAPVTSSTSVPVTTGQTIPILRSYKFHGVFPTQVAPIELSYDQNNVIEEFAVELQVQWWEALDGNGQVVVG</sequence>
<dbReference type="RefSeq" id="YP_009322541.1">
    <property type="nucleotide sequence ID" value="NC_031922.1"/>
</dbReference>
<dbReference type="Proteomes" id="UP000240393">
    <property type="component" value="Segment"/>
</dbReference>
<evidence type="ECO:0000313" key="2">
    <source>
        <dbReference type="EMBL" id="AOV60479.1"/>
    </source>
</evidence>
<protein>
    <recommendedName>
        <fullName evidence="6">Tail tube protein</fullName>
    </recommendedName>
</protein>
<organism evidence="3 4">
    <name type="scientific">Synechococcus phage S-CAM9</name>
    <dbReference type="NCBI Taxonomy" id="1883369"/>
    <lineage>
        <taxon>Viruses</taxon>
        <taxon>Duplodnaviria</taxon>
        <taxon>Heunggongvirae</taxon>
        <taxon>Uroviricota</taxon>
        <taxon>Caudoviricetes</taxon>
        <taxon>Pantevenvirales</taxon>
        <taxon>Kyanoviridae</taxon>
        <taxon>Kanaloavirus</taxon>
        <taxon>Kanaloavirus scam9</taxon>
    </lineage>
</organism>
<gene>
    <name evidence="3" type="ORF">N161109_106</name>
    <name evidence="1" type="ORF">S050808_106</name>
    <name evidence="2" type="ORF">S820908_104</name>
</gene>
<evidence type="ECO:0008006" key="6">
    <source>
        <dbReference type="Google" id="ProtNLM"/>
    </source>
</evidence>
<proteinExistence type="predicted"/>
<keyword evidence="4" id="KW-1185">Reference proteome</keyword>
<evidence type="ECO:0000313" key="5">
    <source>
        <dbReference type="Proteomes" id="UP000240393"/>
    </source>
</evidence>
<dbReference type="EMBL" id="KU686204">
    <property type="protein sequence ID" value="AOV60253.1"/>
    <property type="molecule type" value="Genomic_DNA"/>
</dbReference>
<evidence type="ECO:0000313" key="4">
    <source>
        <dbReference type="Proteomes" id="UP000202784"/>
    </source>
</evidence>
<dbReference type="Proteomes" id="UP000241903">
    <property type="component" value="Segment"/>
</dbReference>
<accession>A0A1D8KPY3</accession>